<comment type="caution">
    <text evidence="1">The sequence shown here is derived from an EMBL/GenBank/DDBJ whole genome shotgun (WGS) entry which is preliminary data.</text>
</comment>
<dbReference type="EMBL" id="JABEBT010000067">
    <property type="protein sequence ID" value="KAF7633926.1"/>
    <property type="molecule type" value="Genomic_DNA"/>
</dbReference>
<dbReference type="AlphaFoldDB" id="A0A8S9ZL61"/>
<evidence type="ECO:0000313" key="1">
    <source>
        <dbReference type="EMBL" id="KAF7633926.1"/>
    </source>
</evidence>
<dbReference type="SUPFAM" id="SSF50978">
    <property type="entry name" value="WD40 repeat-like"/>
    <property type="match status" value="1"/>
</dbReference>
<protein>
    <recommendedName>
        <fullName evidence="3">WD_REPEATS_REGION domain-containing protein</fullName>
    </recommendedName>
</protein>
<gene>
    <name evidence="1" type="ORF">Mgra_00006664</name>
</gene>
<keyword evidence="2" id="KW-1185">Reference proteome</keyword>
<sequence length="503" mass="56397">MGTVRFLNDNEKGEHQLGKRYSSIPCSSIGTQSDPIIYTTSGTDPLKAPERSTQTDIEYLLWNRSIVNSLRISSHLVDMLINELNNISIELPLFKAYERSLWGNDFEVERAKRISIQPLREVELPKAESLSSTISPFAIRCGLGSRVAVLFSESEHDSYCTEHLGQILLTLRRRQSNWIQLPACPSDAIFGRHGEILVVGLYNGEFLLFSTVEESIGQVLWSGGGPTAGMHTRSITQLQWMDEHRGILLSIGLDGKVIQSRLEPNNRLQPLDSTQITLADLPKHSYRDKVTESTANRAVGLVGASIFNNWENKQELLIATETGVLIQIGEQLNDIKHSETLIKNESFGEGTAEQFLSLPSGNVGKERIIIWRTSDGRILQNSKPENGQFTPEMLKLLPIGRSKSEFILADNSNLLFTLCNKSKQKTNLRKMSGKTELIVWDILKGELLLHDAQIGENLVAINIDKRGGNVMVGIINKEDNNTKLIGGERQKKYFLIFYEIIIE</sequence>
<proteinExistence type="predicted"/>
<name>A0A8S9ZL61_9BILA</name>
<dbReference type="Proteomes" id="UP000605970">
    <property type="component" value="Unassembled WGS sequence"/>
</dbReference>
<organism evidence="1 2">
    <name type="scientific">Meloidogyne graminicola</name>
    <dbReference type="NCBI Taxonomy" id="189291"/>
    <lineage>
        <taxon>Eukaryota</taxon>
        <taxon>Metazoa</taxon>
        <taxon>Ecdysozoa</taxon>
        <taxon>Nematoda</taxon>
        <taxon>Chromadorea</taxon>
        <taxon>Rhabditida</taxon>
        <taxon>Tylenchina</taxon>
        <taxon>Tylenchomorpha</taxon>
        <taxon>Tylenchoidea</taxon>
        <taxon>Meloidogynidae</taxon>
        <taxon>Meloidogyninae</taxon>
        <taxon>Meloidogyne</taxon>
    </lineage>
</organism>
<dbReference type="InterPro" id="IPR036322">
    <property type="entry name" value="WD40_repeat_dom_sf"/>
</dbReference>
<reference evidence="1" key="1">
    <citation type="journal article" date="2020" name="Ecol. Evol.">
        <title>Genome structure and content of the rice root-knot nematode (Meloidogyne graminicola).</title>
        <authorList>
            <person name="Phan N.T."/>
            <person name="Danchin E.G.J."/>
            <person name="Klopp C."/>
            <person name="Perfus-Barbeoch L."/>
            <person name="Kozlowski D.K."/>
            <person name="Koutsovoulos G.D."/>
            <person name="Lopez-Roques C."/>
            <person name="Bouchez O."/>
            <person name="Zahm M."/>
            <person name="Besnard G."/>
            <person name="Bellafiore S."/>
        </authorList>
    </citation>
    <scope>NUCLEOTIDE SEQUENCE</scope>
    <source>
        <strain evidence="1">VN-18</strain>
    </source>
</reference>
<accession>A0A8S9ZL61</accession>
<evidence type="ECO:0008006" key="3">
    <source>
        <dbReference type="Google" id="ProtNLM"/>
    </source>
</evidence>
<evidence type="ECO:0000313" key="2">
    <source>
        <dbReference type="Proteomes" id="UP000605970"/>
    </source>
</evidence>
<dbReference type="OrthoDB" id="5846296at2759"/>